<reference evidence="2 3" key="1">
    <citation type="submission" date="2024-02" db="EMBL/GenBank/DDBJ databases">
        <title>High-quality chromosome-scale genome assembly of Pensacola bahiagrass (Paspalum notatum Flugge var. saurae).</title>
        <authorList>
            <person name="Vega J.M."/>
            <person name="Podio M."/>
            <person name="Orjuela J."/>
            <person name="Siena L.A."/>
            <person name="Pessino S.C."/>
            <person name="Combes M.C."/>
            <person name="Mariac C."/>
            <person name="Albertini E."/>
            <person name="Pupilli F."/>
            <person name="Ortiz J.P.A."/>
            <person name="Leblanc O."/>
        </authorList>
    </citation>
    <scope>NUCLEOTIDE SEQUENCE [LARGE SCALE GENOMIC DNA]</scope>
    <source>
        <strain evidence="2">R1</strain>
        <tissue evidence="2">Leaf</tissue>
    </source>
</reference>
<dbReference type="AlphaFoldDB" id="A0AAQ3XDU1"/>
<dbReference type="Proteomes" id="UP001341281">
    <property type="component" value="Chromosome 09"/>
</dbReference>
<gene>
    <name evidence="2" type="ORF">U9M48_040499</name>
</gene>
<feature type="region of interest" description="Disordered" evidence="1">
    <location>
        <begin position="1"/>
        <end position="34"/>
    </location>
</feature>
<evidence type="ECO:0000256" key="1">
    <source>
        <dbReference type="SAM" id="MobiDB-lite"/>
    </source>
</evidence>
<organism evidence="2 3">
    <name type="scientific">Paspalum notatum var. saurae</name>
    <dbReference type="NCBI Taxonomy" id="547442"/>
    <lineage>
        <taxon>Eukaryota</taxon>
        <taxon>Viridiplantae</taxon>
        <taxon>Streptophyta</taxon>
        <taxon>Embryophyta</taxon>
        <taxon>Tracheophyta</taxon>
        <taxon>Spermatophyta</taxon>
        <taxon>Magnoliopsida</taxon>
        <taxon>Liliopsida</taxon>
        <taxon>Poales</taxon>
        <taxon>Poaceae</taxon>
        <taxon>PACMAD clade</taxon>
        <taxon>Panicoideae</taxon>
        <taxon>Andropogonodae</taxon>
        <taxon>Paspaleae</taxon>
        <taxon>Paspalinae</taxon>
        <taxon>Paspalum</taxon>
    </lineage>
</organism>
<keyword evidence="3" id="KW-1185">Reference proteome</keyword>
<feature type="compositionally biased region" description="Polar residues" evidence="1">
    <location>
        <begin position="17"/>
        <end position="29"/>
    </location>
</feature>
<name>A0AAQ3XDU1_PASNO</name>
<dbReference type="EMBL" id="CP144753">
    <property type="protein sequence ID" value="WVZ94630.1"/>
    <property type="molecule type" value="Genomic_DNA"/>
</dbReference>
<sequence length="61" mass="6558">MLDSALFSACQPHPQHSAASIRTHSSHPSAQHHGLLDWKCAPTAEQMIAALDGGQRALQED</sequence>
<evidence type="ECO:0000313" key="2">
    <source>
        <dbReference type="EMBL" id="WVZ94630.1"/>
    </source>
</evidence>
<evidence type="ECO:0000313" key="3">
    <source>
        <dbReference type="Proteomes" id="UP001341281"/>
    </source>
</evidence>
<proteinExistence type="predicted"/>
<protein>
    <submittedName>
        <fullName evidence="2">Uncharacterized protein</fullName>
    </submittedName>
</protein>
<accession>A0AAQ3XDU1</accession>